<dbReference type="Pfam" id="PF24161">
    <property type="entry name" value="CCDC39"/>
    <property type="match status" value="1"/>
</dbReference>
<keyword evidence="1 2" id="KW-0175">Coiled coil</keyword>
<proteinExistence type="predicted"/>
<feature type="coiled-coil region" evidence="2">
    <location>
        <begin position="666"/>
        <end position="707"/>
    </location>
</feature>
<accession>A0AAD7UJG0</accession>
<dbReference type="PANTHER" id="PTHR18962">
    <property type="entry name" value="COILED-COIL DOMAIN-CONTAINING PROTEIN 39"/>
    <property type="match status" value="1"/>
</dbReference>
<dbReference type="GO" id="GO:0060285">
    <property type="term" value="P:cilium-dependent cell motility"/>
    <property type="evidence" value="ECO:0007669"/>
    <property type="project" value="TreeGrafter"/>
</dbReference>
<comment type="caution">
    <text evidence="3">The sequence shown here is derived from an EMBL/GenBank/DDBJ whole genome shotgun (WGS) entry which is preliminary data.</text>
</comment>
<feature type="coiled-coil region" evidence="2">
    <location>
        <begin position="746"/>
        <end position="804"/>
    </location>
</feature>
<dbReference type="AlphaFoldDB" id="A0AAD7UJG0"/>
<evidence type="ECO:0000256" key="2">
    <source>
        <dbReference type="SAM" id="Coils"/>
    </source>
</evidence>
<dbReference type="InterPro" id="IPR033290">
    <property type="entry name" value="CCDC39"/>
</dbReference>
<name>A0AAD7UJG0_9STRA</name>
<dbReference type="Proteomes" id="UP001230188">
    <property type="component" value="Unassembled WGS sequence"/>
</dbReference>
<dbReference type="GO" id="GO:0003341">
    <property type="term" value="P:cilium movement"/>
    <property type="evidence" value="ECO:0007669"/>
    <property type="project" value="InterPro"/>
</dbReference>
<dbReference type="EMBL" id="JAQMWT010000245">
    <property type="protein sequence ID" value="KAJ8606866.1"/>
    <property type="molecule type" value="Genomic_DNA"/>
</dbReference>
<dbReference type="GO" id="GO:0005930">
    <property type="term" value="C:axoneme"/>
    <property type="evidence" value="ECO:0007669"/>
    <property type="project" value="InterPro"/>
</dbReference>
<evidence type="ECO:0000313" key="3">
    <source>
        <dbReference type="EMBL" id="KAJ8606866.1"/>
    </source>
</evidence>
<feature type="coiled-coil region" evidence="2">
    <location>
        <begin position="345"/>
        <end position="545"/>
    </location>
</feature>
<protein>
    <recommendedName>
        <fullName evidence="5">Coiled-coil domain-containing protein 39</fullName>
    </recommendedName>
</protein>
<sequence length="872" mass="101720">MDEVLEFDASDLAELPIFANEEAKAVHGEILRKRALSDKAQRECDDNVERIKTMDEHLRNVQQEVSHTTGLLHAKEKEIQSEVHGTELAKREAGRYMQEVRREQGELEKHEALLNTLQNQVFEANEKMDKFKLQMNWNQEELEQWALAAKQKDEDNMALERYARADEVKINALSLQIEKLTKTDLQRRVELENEKTETAARQIELDRTAEEFRSLHTERQQLVRQWKDAVDASKRRDEEIKSVAAAYMEERQRKEARKTDMRTIRDELKRRHDANADLESKVGLLERHVQSRRDDVTSEKARVQKMHDDIDVVKSELAASARSLLRKRKENERAAHEIASRRGHLERCRKQYHEAKQRLEAGDQTTAKVEATAAEAEKELHAAENAVTKREKKITTLKERMFKESQALFALRQEEANCIAEISGAQAQARNLQAKIRQLDAESVHQQELVYNAEFQIQQMERKVARGLGERSEAEKRQLKAQIDKLEKELEAARDQKKMLATQTRRLANELRAAERRSERSTTQQRDLNARITELELENTSAEQSLKTQITQEEEAMVQNDMMRLDLKRLRDALGVRADKVFTLENRKQQLKLSMQERKKEIAVHRDVQAAQLRLAEEERHKVKIEVGQRKQHVDKLAAKYETLCKSSKLRSSEDDGEPKSQAYYLIQAAQKREELQRQGDDLDQEIRRREREMRALEATLAHVNTQNSTYRQSFQKANMKSPDADDLHQLEEQSKLARDALFRRKKELQRLSTDYEDDERRLEQVEMQCSRLEERNANLDEARRQMETELEAQDESLDKVAKRLNRLSAMHREKLSKSEETVQELAFRAQGLFESNAAVVDTLHELGNAYPEVRDILNNMLHEAALVRPAQ</sequence>
<dbReference type="PANTHER" id="PTHR18962:SF0">
    <property type="entry name" value="COILED-COIL DOMAIN-CONTAINING PROTEIN 39"/>
    <property type="match status" value="1"/>
</dbReference>
<organism evidence="3 4">
    <name type="scientific">Chrysophaeum taylorii</name>
    <dbReference type="NCBI Taxonomy" id="2483200"/>
    <lineage>
        <taxon>Eukaryota</taxon>
        <taxon>Sar</taxon>
        <taxon>Stramenopiles</taxon>
        <taxon>Ochrophyta</taxon>
        <taxon>Pelagophyceae</taxon>
        <taxon>Pelagomonadales</taxon>
        <taxon>Pelagomonadaceae</taxon>
        <taxon>Chrysophaeum</taxon>
    </lineage>
</organism>
<keyword evidence="4" id="KW-1185">Reference proteome</keyword>
<feature type="coiled-coil region" evidence="2">
    <location>
        <begin position="100"/>
        <end position="134"/>
    </location>
</feature>
<evidence type="ECO:0000313" key="4">
    <source>
        <dbReference type="Proteomes" id="UP001230188"/>
    </source>
</evidence>
<reference evidence="3" key="1">
    <citation type="submission" date="2023-01" db="EMBL/GenBank/DDBJ databases">
        <title>Metagenome sequencing of chrysophaentin producing Chrysophaeum taylorii.</title>
        <authorList>
            <person name="Davison J."/>
            <person name="Bewley C."/>
        </authorList>
    </citation>
    <scope>NUCLEOTIDE SEQUENCE</scope>
    <source>
        <strain evidence="3">NIES-1699</strain>
    </source>
</reference>
<gene>
    <name evidence="3" type="ORF">CTAYLR_010263</name>
</gene>
<evidence type="ECO:0008006" key="5">
    <source>
        <dbReference type="Google" id="ProtNLM"/>
    </source>
</evidence>
<evidence type="ECO:0000256" key="1">
    <source>
        <dbReference type="ARBA" id="ARBA00023054"/>
    </source>
</evidence>
<dbReference type="GO" id="GO:0036159">
    <property type="term" value="P:inner dynein arm assembly"/>
    <property type="evidence" value="ECO:0007669"/>
    <property type="project" value="InterPro"/>
</dbReference>